<reference evidence="1" key="1">
    <citation type="submission" date="2018-11" db="EMBL/GenBank/DDBJ databases">
        <authorList>
            <consortium name="Pathogen Informatics"/>
        </authorList>
    </citation>
    <scope>NUCLEOTIDE SEQUENCE</scope>
</reference>
<dbReference type="EMBL" id="CAAALY010003834">
    <property type="protein sequence ID" value="VEL08384.1"/>
    <property type="molecule type" value="Genomic_DNA"/>
</dbReference>
<protein>
    <submittedName>
        <fullName evidence="1">Uncharacterized protein</fullName>
    </submittedName>
</protein>
<gene>
    <name evidence="1" type="ORF">PXEA_LOCUS1824</name>
</gene>
<organism evidence="1 2">
    <name type="scientific">Protopolystoma xenopodis</name>
    <dbReference type="NCBI Taxonomy" id="117903"/>
    <lineage>
        <taxon>Eukaryota</taxon>
        <taxon>Metazoa</taxon>
        <taxon>Spiralia</taxon>
        <taxon>Lophotrochozoa</taxon>
        <taxon>Platyhelminthes</taxon>
        <taxon>Monogenea</taxon>
        <taxon>Polyopisthocotylea</taxon>
        <taxon>Polystomatidea</taxon>
        <taxon>Polystomatidae</taxon>
        <taxon>Protopolystoma</taxon>
    </lineage>
</organism>
<accession>A0A3S4ZP86</accession>
<evidence type="ECO:0000313" key="2">
    <source>
        <dbReference type="Proteomes" id="UP000784294"/>
    </source>
</evidence>
<sequence>MSVTCQTKLSIESSGSYDASFNLTLILVILCSLKAVDHLERIDRWLQSRLASDISEGVDEADSSCSPWIPTDTEASLMLYRIECLFEMSRRQSEPKRIIYETQKTTDSDIIETAGSLVPLCRSIHSGSPVFWHAMVTGYRIAGKLIENSNLTLGNQFLCMFHLV</sequence>
<proteinExistence type="predicted"/>
<keyword evidence="2" id="KW-1185">Reference proteome</keyword>
<name>A0A3S4ZP86_9PLAT</name>
<dbReference type="Proteomes" id="UP000784294">
    <property type="component" value="Unassembled WGS sequence"/>
</dbReference>
<comment type="caution">
    <text evidence="1">The sequence shown here is derived from an EMBL/GenBank/DDBJ whole genome shotgun (WGS) entry which is preliminary data.</text>
</comment>
<evidence type="ECO:0000313" key="1">
    <source>
        <dbReference type="EMBL" id="VEL08384.1"/>
    </source>
</evidence>
<dbReference type="AlphaFoldDB" id="A0A3S4ZP86"/>